<dbReference type="AlphaFoldDB" id="A0A3M7PUD7"/>
<evidence type="ECO:0000313" key="3">
    <source>
        <dbReference type="Proteomes" id="UP000276133"/>
    </source>
</evidence>
<reference evidence="2 3" key="1">
    <citation type="journal article" date="2018" name="Sci. Rep.">
        <title>Genomic signatures of local adaptation to the degree of environmental predictability in rotifers.</title>
        <authorList>
            <person name="Franch-Gras L."/>
            <person name="Hahn C."/>
            <person name="Garcia-Roger E.M."/>
            <person name="Carmona M.J."/>
            <person name="Serra M."/>
            <person name="Gomez A."/>
        </authorList>
    </citation>
    <scope>NUCLEOTIDE SEQUENCE [LARGE SCALE GENOMIC DNA]</scope>
    <source>
        <strain evidence="2">HYR1</strain>
    </source>
</reference>
<evidence type="ECO:0008006" key="4">
    <source>
        <dbReference type="Google" id="ProtNLM"/>
    </source>
</evidence>
<sequence length="170" mass="18977">MHTKLIDSNLNKPAFAPVDISTEFARPSTKRIRHTEASKLISPETNMEHSRPKRLCSVKSSPVLSQILQNTDNQSLIESLNIIEPEKKNATSRPNRASPTKLSRNSSCSDLKSKKAASQTATRNSFTCLRNLGSTCYINCVIQVMRYTPGFVLSIGRLNKQIEFLKSLVI</sequence>
<protein>
    <recommendedName>
        <fullName evidence="4">USP domain-containing protein</fullName>
    </recommendedName>
</protein>
<proteinExistence type="predicted"/>
<dbReference type="SUPFAM" id="SSF54001">
    <property type="entry name" value="Cysteine proteinases"/>
    <property type="match status" value="1"/>
</dbReference>
<organism evidence="2 3">
    <name type="scientific">Brachionus plicatilis</name>
    <name type="common">Marine rotifer</name>
    <name type="synonym">Brachionus muelleri</name>
    <dbReference type="NCBI Taxonomy" id="10195"/>
    <lineage>
        <taxon>Eukaryota</taxon>
        <taxon>Metazoa</taxon>
        <taxon>Spiralia</taxon>
        <taxon>Gnathifera</taxon>
        <taxon>Rotifera</taxon>
        <taxon>Eurotatoria</taxon>
        <taxon>Monogononta</taxon>
        <taxon>Pseudotrocha</taxon>
        <taxon>Ploima</taxon>
        <taxon>Brachionidae</taxon>
        <taxon>Brachionus</taxon>
    </lineage>
</organism>
<name>A0A3M7PUD7_BRAPC</name>
<dbReference type="EMBL" id="REGN01008836">
    <property type="protein sequence ID" value="RNA02574.1"/>
    <property type="molecule type" value="Genomic_DNA"/>
</dbReference>
<dbReference type="OrthoDB" id="10062454at2759"/>
<feature type="compositionally biased region" description="Polar residues" evidence="1">
    <location>
        <begin position="91"/>
        <end position="114"/>
    </location>
</feature>
<accession>A0A3M7PUD7</accession>
<gene>
    <name evidence="2" type="ORF">BpHYR1_036033</name>
</gene>
<comment type="caution">
    <text evidence="2">The sequence shown here is derived from an EMBL/GenBank/DDBJ whole genome shotgun (WGS) entry which is preliminary data.</text>
</comment>
<feature type="region of interest" description="Disordered" evidence="1">
    <location>
        <begin position="87"/>
        <end position="114"/>
    </location>
</feature>
<keyword evidence="3" id="KW-1185">Reference proteome</keyword>
<dbReference type="Gene3D" id="3.90.70.10">
    <property type="entry name" value="Cysteine proteinases"/>
    <property type="match status" value="1"/>
</dbReference>
<evidence type="ECO:0000313" key="2">
    <source>
        <dbReference type="EMBL" id="RNA02574.1"/>
    </source>
</evidence>
<dbReference type="InterPro" id="IPR038765">
    <property type="entry name" value="Papain-like_cys_pep_sf"/>
</dbReference>
<evidence type="ECO:0000256" key="1">
    <source>
        <dbReference type="SAM" id="MobiDB-lite"/>
    </source>
</evidence>
<dbReference type="Proteomes" id="UP000276133">
    <property type="component" value="Unassembled WGS sequence"/>
</dbReference>